<keyword evidence="1" id="KW-1133">Transmembrane helix</keyword>
<feature type="transmembrane region" description="Helical" evidence="1">
    <location>
        <begin position="60"/>
        <end position="81"/>
    </location>
</feature>
<accession>A0ABP0SZI9</accession>
<evidence type="ECO:0000313" key="2">
    <source>
        <dbReference type="EMBL" id="CAK9117866.1"/>
    </source>
</evidence>
<dbReference type="Proteomes" id="UP001642484">
    <property type="component" value="Unassembled WGS sequence"/>
</dbReference>
<evidence type="ECO:0000256" key="1">
    <source>
        <dbReference type="SAM" id="Phobius"/>
    </source>
</evidence>
<keyword evidence="3" id="KW-1185">Reference proteome</keyword>
<proteinExistence type="predicted"/>
<protein>
    <submittedName>
        <fullName evidence="2">Uncharacterized protein</fullName>
    </submittedName>
</protein>
<feature type="transmembrane region" description="Helical" evidence="1">
    <location>
        <begin position="21"/>
        <end position="40"/>
    </location>
</feature>
<sequence>MLQQYGLPKFKLDVRAQKGRKWLLTLLAVGYAATAVHQVVWGSACLFVGPFTLGALRCFIVAACAHVCRGAISVGVLLVCLQSQIVSSQSVDRPF</sequence>
<comment type="caution">
    <text evidence="2">The sequence shown here is derived from an EMBL/GenBank/DDBJ whole genome shotgun (WGS) entry which is preliminary data.</text>
</comment>
<reference evidence="2 3" key="1">
    <citation type="submission" date="2024-02" db="EMBL/GenBank/DDBJ databases">
        <authorList>
            <person name="Chen Y."/>
            <person name="Shah S."/>
            <person name="Dougan E. K."/>
            <person name="Thang M."/>
            <person name="Chan C."/>
        </authorList>
    </citation>
    <scope>NUCLEOTIDE SEQUENCE [LARGE SCALE GENOMIC DNA]</scope>
</reference>
<evidence type="ECO:0000313" key="3">
    <source>
        <dbReference type="Proteomes" id="UP001642484"/>
    </source>
</evidence>
<name>A0ABP0SZI9_9DINO</name>
<organism evidence="2 3">
    <name type="scientific">Durusdinium trenchii</name>
    <dbReference type="NCBI Taxonomy" id="1381693"/>
    <lineage>
        <taxon>Eukaryota</taxon>
        <taxon>Sar</taxon>
        <taxon>Alveolata</taxon>
        <taxon>Dinophyceae</taxon>
        <taxon>Suessiales</taxon>
        <taxon>Symbiodiniaceae</taxon>
        <taxon>Durusdinium</taxon>
    </lineage>
</organism>
<dbReference type="EMBL" id="CAXAMN010028839">
    <property type="protein sequence ID" value="CAK9117866.1"/>
    <property type="molecule type" value="Genomic_DNA"/>
</dbReference>
<keyword evidence="1" id="KW-0812">Transmembrane</keyword>
<gene>
    <name evidence="2" type="ORF">CCMP2556_LOCUS55098</name>
</gene>
<keyword evidence="1" id="KW-0472">Membrane</keyword>